<dbReference type="InterPro" id="IPR013320">
    <property type="entry name" value="ConA-like_dom_sf"/>
</dbReference>
<evidence type="ECO:0000256" key="5">
    <source>
        <dbReference type="PIRSR" id="PIRSR606710-2"/>
    </source>
</evidence>
<evidence type="ECO:0000256" key="6">
    <source>
        <dbReference type="RuleBase" id="RU361187"/>
    </source>
</evidence>
<gene>
    <name evidence="8" type="ORF">B0T23DRAFT_54921</name>
</gene>
<dbReference type="Proteomes" id="UP001285908">
    <property type="component" value="Unassembled WGS sequence"/>
</dbReference>
<evidence type="ECO:0000313" key="9">
    <source>
        <dbReference type="Proteomes" id="UP001285908"/>
    </source>
</evidence>
<dbReference type="RefSeq" id="XP_062687839.1">
    <property type="nucleotide sequence ID" value="XM_062841434.1"/>
</dbReference>
<sequence>MPLVKNPILPGFNPDPSVLRVGQDYYIATSTFEWYPGIQIHHSTDLANWTLLTRPLNRKSQLDMRGDPDSCGVWAPCLSHDGDKFWLVYTDVKRKDGSFKDAHNYIVWADKIDGEWSDPVYVNSSGFDPSLFHDPDSGKKYFVNMLWDHRRRPLLFAGIAVQEWDAKTKKLVGERMNVYQGTELALAEAPHVYKRNGWYYLLIAEGGTGYEHACTLARSKDIWGPYETHPEKHVLTSKDHPRAALQRAGHGDIVETQDGRTYLVHLTGRPTTQLRRCVLGRETAIQECYWKDDWLYVKNGPVPSLWVDLLGERDESKYWEEKRYTFKDGLHKDFQWLRTPETERIFNVKDGKLTLIGREAIGSWFEQALVARRQEHFSYDAETVIDFSPTDERQFAGLTAYYCRYNFFYLTVTAHSDGQRELLIMSSEASWPIGNLNTPYVPYVQIPNEGKVKLALTIRGNQLQFYYAVLGSGGEELKKIGPVFDASIVSDECGGHQQHGSFTGAFVGVAASDLNGLAAEAKFDYLLYKPVKNQQDAYVRDNE</sequence>
<dbReference type="PANTHER" id="PTHR42812:SF12">
    <property type="entry name" value="BETA-XYLOSIDASE-RELATED"/>
    <property type="match status" value="1"/>
</dbReference>
<evidence type="ECO:0000256" key="4">
    <source>
        <dbReference type="PIRSR" id="PIRSR606710-1"/>
    </source>
</evidence>
<comment type="similarity">
    <text evidence="1 6">Belongs to the glycosyl hydrolase 43 family.</text>
</comment>
<proteinExistence type="inferred from homology"/>
<organism evidence="8 9">
    <name type="scientific">Neurospora hispaniola</name>
    <dbReference type="NCBI Taxonomy" id="588809"/>
    <lineage>
        <taxon>Eukaryota</taxon>
        <taxon>Fungi</taxon>
        <taxon>Dikarya</taxon>
        <taxon>Ascomycota</taxon>
        <taxon>Pezizomycotina</taxon>
        <taxon>Sordariomycetes</taxon>
        <taxon>Sordariomycetidae</taxon>
        <taxon>Sordariales</taxon>
        <taxon>Sordariaceae</taxon>
        <taxon>Neurospora</taxon>
    </lineage>
</organism>
<keyword evidence="3 6" id="KW-0326">Glycosidase</keyword>
<feature type="active site" description="Proton acceptor" evidence="4">
    <location>
        <position position="15"/>
    </location>
</feature>
<evidence type="ECO:0000313" key="8">
    <source>
        <dbReference type="EMBL" id="KAK3484785.1"/>
    </source>
</evidence>
<dbReference type="Pfam" id="PF04616">
    <property type="entry name" value="Glyco_hydro_43"/>
    <property type="match status" value="1"/>
</dbReference>
<dbReference type="CDD" id="cd09000">
    <property type="entry name" value="GH43_SXA-like"/>
    <property type="match status" value="1"/>
</dbReference>
<dbReference type="SUPFAM" id="SSF49899">
    <property type="entry name" value="Concanavalin A-like lectins/glucanases"/>
    <property type="match status" value="1"/>
</dbReference>
<protein>
    <submittedName>
        <fullName evidence="8">Glycosyl hydrolases family 43-domain-containing protein</fullName>
    </submittedName>
</protein>
<dbReference type="InterPro" id="IPR023296">
    <property type="entry name" value="Glyco_hydro_beta-prop_sf"/>
</dbReference>
<dbReference type="InterPro" id="IPR051795">
    <property type="entry name" value="Glycosyl_Hydrlase_43"/>
</dbReference>
<dbReference type="InterPro" id="IPR041542">
    <property type="entry name" value="GH43_C2"/>
</dbReference>
<dbReference type="AlphaFoldDB" id="A0AAJ0HYH3"/>
<feature type="domain" description="Beta-xylosidase C-terminal Concanavalin A-like" evidence="7">
    <location>
        <begin position="327"/>
        <end position="529"/>
    </location>
</feature>
<dbReference type="GO" id="GO:0005975">
    <property type="term" value="P:carbohydrate metabolic process"/>
    <property type="evidence" value="ECO:0007669"/>
    <property type="project" value="InterPro"/>
</dbReference>
<keyword evidence="2 6" id="KW-0378">Hydrolase</keyword>
<dbReference type="GeneID" id="87879056"/>
<keyword evidence="9" id="KW-1185">Reference proteome</keyword>
<evidence type="ECO:0000256" key="3">
    <source>
        <dbReference type="ARBA" id="ARBA00023295"/>
    </source>
</evidence>
<reference evidence="8 9" key="1">
    <citation type="journal article" date="2023" name="Mol. Phylogenet. Evol.">
        <title>Genome-scale phylogeny and comparative genomics of the fungal order Sordariales.</title>
        <authorList>
            <person name="Hensen N."/>
            <person name="Bonometti L."/>
            <person name="Westerberg I."/>
            <person name="Brannstrom I.O."/>
            <person name="Guillou S."/>
            <person name="Cros-Aarteil S."/>
            <person name="Calhoun S."/>
            <person name="Haridas S."/>
            <person name="Kuo A."/>
            <person name="Mondo S."/>
            <person name="Pangilinan J."/>
            <person name="Riley R."/>
            <person name="LaButti K."/>
            <person name="Andreopoulos B."/>
            <person name="Lipzen A."/>
            <person name="Chen C."/>
            <person name="Yan M."/>
            <person name="Daum C."/>
            <person name="Ng V."/>
            <person name="Clum A."/>
            <person name="Steindorff A."/>
            <person name="Ohm R.A."/>
            <person name="Martin F."/>
            <person name="Silar P."/>
            <person name="Natvig D.O."/>
            <person name="Lalanne C."/>
            <person name="Gautier V."/>
            <person name="Ament-Velasquez S.L."/>
            <person name="Kruys A."/>
            <person name="Hutchinson M.I."/>
            <person name="Powell A.J."/>
            <person name="Barry K."/>
            <person name="Miller A.N."/>
            <person name="Grigoriev I.V."/>
            <person name="Debuchy R."/>
            <person name="Gladieux P."/>
            <person name="Hiltunen Thoren M."/>
            <person name="Johannesson H."/>
        </authorList>
    </citation>
    <scope>NUCLEOTIDE SEQUENCE [LARGE SCALE GENOMIC DNA]</scope>
    <source>
        <strain evidence="8 9">FGSC 10403</strain>
    </source>
</reference>
<accession>A0AAJ0HYH3</accession>
<dbReference type="InterPro" id="IPR006710">
    <property type="entry name" value="Glyco_hydro_43"/>
</dbReference>
<dbReference type="EMBL" id="JAULSX010000013">
    <property type="protein sequence ID" value="KAK3484785.1"/>
    <property type="molecule type" value="Genomic_DNA"/>
</dbReference>
<evidence type="ECO:0000259" key="7">
    <source>
        <dbReference type="Pfam" id="PF17851"/>
    </source>
</evidence>
<dbReference type="Pfam" id="PF17851">
    <property type="entry name" value="GH43_C2"/>
    <property type="match status" value="1"/>
</dbReference>
<evidence type="ECO:0000256" key="2">
    <source>
        <dbReference type="ARBA" id="ARBA00022801"/>
    </source>
</evidence>
<dbReference type="Gene3D" id="2.60.120.200">
    <property type="match status" value="1"/>
</dbReference>
<dbReference type="Gene3D" id="2.115.10.20">
    <property type="entry name" value="Glycosyl hydrolase domain, family 43"/>
    <property type="match status" value="1"/>
</dbReference>
<feature type="site" description="Important for catalytic activity, responsible for pKa modulation of the active site Glu and correct orientation of both the proton donor and substrate" evidence="5">
    <location>
        <position position="128"/>
    </location>
</feature>
<name>A0AAJ0HYH3_9PEZI</name>
<comment type="caution">
    <text evidence="8">The sequence shown here is derived from an EMBL/GenBank/DDBJ whole genome shotgun (WGS) entry which is preliminary data.</text>
</comment>
<evidence type="ECO:0000256" key="1">
    <source>
        <dbReference type="ARBA" id="ARBA00009865"/>
    </source>
</evidence>
<feature type="active site" description="Proton donor" evidence="4">
    <location>
        <position position="188"/>
    </location>
</feature>
<dbReference type="PANTHER" id="PTHR42812">
    <property type="entry name" value="BETA-XYLOSIDASE"/>
    <property type="match status" value="1"/>
</dbReference>
<dbReference type="SUPFAM" id="SSF75005">
    <property type="entry name" value="Arabinanase/levansucrase/invertase"/>
    <property type="match status" value="1"/>
</dbReference>
<dbReference type="GO" id="GO:0004553">
    <property type="term" value="F:hydrolase activity, hydrolyzing O-glycosyl compounds"/>
    <property type="evidence" value="ECO:0007669"/>
    <property type="project" value="InterPro"/>
</dbReference>